<dbReference type="InterPro" id="IPR011004">
    <property type="entry name" value="Trimer_LpxA-like_sf"/>
</dbReference>
<feature type="domain" description="Nucleotidyl transferase" evidence="2">
    <location>
        <begin position="2"/>
        <end position="245"/>
    </location>
</feature>
<dbReference type="InterPro" id="IPR050486">
    <property type="entry name" value="Mannose-1P_guanyltransferase"/>
</dbReference>
<evidence type="ECO:0000256" key="1">
    <source>
        <dbReference type="SAM" id="MobiDB-lite"/>
    </source>
</evidence>
<keyword evidence="4" id="KW-1185">Reference proteome</keyword>
<feature type="region of interest" description="Disordered" evidence="1">
    <location>
        <begin position="369"/>
        <end position="391"/>
    </location>
</feature>
<comment type="caution">
    <text evidence="3">The sequence shown here is derived from an EMBL/GenBank/DDBJ whole genome shotgun (WGS) entry which is preliminary data.</text>
</comment>
<protein>
    <submittedName>
        <fullName evidence="3">Sugar phosphate nucleotidyltransferase</fullName>
    </submittedName>
</protein>
<evidence type="ECO:0000313" key="4">
    <source>
        <dbReference type="Proteomes" id="UP001596379"/>
    </source>
</evidence>
<dbReference type="EMBL" id="JBHTCC010000002">
    <property type="protein sequence ID" value="MFC7298936.1"/>
    <property type="molecule type" value="Genomic_DNA"/>
</dbReference>
<dbReference type="SUPFAM" id="SSF51161">
    <property type="entry name" value="Trimeric LpxA-like enzymes"/>
    <property type="match status" value="1"/>
</dbReference>
<proteinExistence type="predicted"/>
<evidence type="ECO:0000313" key="3">
    <source>
        <dbReference type="EMBL" id="MFC7298936.1"/>
    </source>
</evidence>
<gene>
    <name evidence="3" type="ORF">ACFQO0_10875</name>
</gene>
<dbReference type="RefSeq" id="WP_382234514.1">
    <property type="nucleotide sequence ID" value="NZ_JBHTCC010000002.1"/>
</dbReference>
<sequence length="391" mass="43142">MKAMILAAGKGTRVQPLTYELPKPMIPILGKPVMEYLVEHLVKYGITEIMVNVSYLHQKIEDYFGEGQRFGAQIGYSFEGYMTDDGKVMPKPIGSAGGLKKIQEFGGFFDETTLVICGDALIDLDIKSALFEHRQKGAMVSIITKEVAPEKTVDYGMVVTDEEGRVLSFQEKPAPEEALSNLASTGIYIFEPEVLDLIPSGVEFDIGSQLFPLLVEKGVPFFAQKRFFNWIDIGNVKDYWAVSQSVMLGEMAHMTMPGTQIREGVWVGLNTHIDWDGTTIEGPVYIGSGSTIEAGSTIIGPTWIGHGSQICSGSRVEGSILFEYTRVSPHSSMSELVVCTDYCVSREGKMRHVSDCVADYWRDARDRRSKTRPAASTAVPDIPVRKLEDAA</sequence>
<dbReference type="Gene3D" id="3.90.550.10">
    <property type="entry name" value="Spore Coat Polysaccharide Biosynthesis Protein SpsA, Chain A"/>
    <property type="match status" value="1"/>
</dbReference>
<evidence type="ECO:0000259" key="2">
    <source>
        <dbReference type="Pfam" id="PF00483"/>
    </source>
</evidence>
<organism evidence="3 4">
    <name type="scientific">Herminiimonas aquatilis</name>
    <dbReference type="NCBI Taxonomy" id="345342"/>
    <lineage>
        <taxon>Bacteria</taxon>
        <taxon>Pseudomonadati</taxon>
        <taxon>Pseudomonadota</taxon>
        <taxon>Betaproteobacteria</taxon>
        <taxon>Burkholderiales</taxon>
        <taxon>Oxalobacteraceae</taxon>
        <taxon>Herminiimonas</taxon>
    </lineage>
</organism>
<dbReference type="Gene3D" id="2.160.10.10">
    <property type="entry name" value="Hexapeptide repeat proteins"/>
    <property type="match status" value="1"/>
</dbReference>
<dbReference type="CDD" id="cd04181">
    <property type="entry name" value="NTP_transferase"/>
    <property type="match status" value="1"/>
</dbReference>
<accession>A0ABW2J7B2</accession>
<dbReference type="Proteomes" id="UP001596379">
    <property type="component" value="Unassembled WGS sequence"/>
</dbReference>
<dbReference type="Pfam" id="PF00483">
    <property type="entry name" value="NTP_transferase"/>
    <property type="match status" value="1"/>
</dbReference>
<dbReference type="InterPro" id="IPR029044">
    <property type="entry name" value="Nucleotide-diphossugar_trans"/>
</dbReference>
<dbReference type="SUPFAM" id="SSF53448">
    <property type="entry name" value="Nucleotide-diphospho-sugar transferases"/>
    <property type="match status" value="1"/>
</dbReference>
<dbReference type="InterPro" id="IPR005835">
    <property type="entry name" value="NTP_transferase_dom"/>
</dbReference>
<dbReference type="PANTHER" id="PTHR22572">
    <property type="entry name" value="SUGAR-1-PHOSPHATE GUANYL TRANSFERASE"/>
    <property type="match status" value="1"/>
</dbReference>
<name>A0ABW2J7B2_9BURK</name>
<reference evidence="4" key="1">
    <citation type="journal article" date="2019" name="Int. J. Syst. Evol. Microbiol.">
        <title>The Global Catalogue of Microorganisms (GCM) 10K type strain sequencing project: providing services to taxonomists for standard genome sequencing and annotation.</title>
        <authorList>
            <consortium name="The Broad Institute Genomics Platform"/>
            <consortium name="The Broad Institute Genome Sequencing Center for Infectious Disease"/>
            <person name="Wu L."/>
            <person name="Ma J."/>
        </authorList>
    </citation>
    <scope>NUCLEOTIDE SEQUENCE [LARGE SCALE GENOMIC DNA]</scope>
    <source>
        <strain evidence="4">CCUG 36956</strain>
    </source>
</reference>